<proteinExistence type="inferred from homology"/>
<dbReference type="Gene3D" id="3.40.50.300">
    <property type="entry name" value="P-loop containing nucleotide triphosphate hydrolases"/>
    <property type="match status" value="1"/>
</dbReference>
<evidence type="ECO:0000313" key="4">
    <source>
        <dbReference type="EMBL" id="ADC63240.1"/>
    </source>
</evidence>
<dbReference type="KEGG" id="alv:Alvin_2323"/>
<dbReference type="InterPro" id="IPR001482">
    <property type="entry name" value="T2SS/T4SS_dom"/>
</dbReference>
<dbReference type="NCBIfam" id="TIGR01420">
    <property type="entry name" value="pilT_fam"/>
    <property type="match status" value="1"/>
</dbReference>
<dbReference type="OrthoDB" id="9804785at2"/>
<dbReference type="GO" id="GO:0016887">
    <property type="term" value="F:ATP hydrolysis activity"/>
    <property type="evidence" value="ECO:0007669"/>
    <property type="project" value="InterPro"/>
</dbReference>
<dbReference type="eggNOG" id="COG5008">
    <property type="taxonomic scope" value="Bacteria"/>
</dbReference>
<dbReference type="PANTHER" id="PTHR30486">
    <property type="entry name" value="TWITCHING MOTILITY PROTEIN PILT"/>
    <property type="match status" value="1"/>
</dbReference>
<dbReference type="InterPro" id="IPR006321">
    <property type="entry name" value="PilT/PilU"/>
</dbReference>
<dbReference type="PANTHER" id="PTHR30486:SF12">
    <property type="entry name" value="TYPE IV PILUS ATPASE PILU"/>
    <property type="match status" value="1"/>
</dbReference>
<dbReference type="CDD" id="cd01131">
    <property type="entry name" value="PilT"/>
    <property type="match status" value="1"/>
</dbReference>
<organism evidence="4 5">
    <name type="scientific">Allochromatium vinosum (strain ATCC 17899 / DSM 180 / NBRC 103801 / NCIMB 10441 / D)</name>
    <name type="common">Chromatium vinosum</name>
    <dbReference type="NCBI Taxonomy" id="572477"/>
    <lineage>
        <taxon>Bacteria</taxon>
        <taxon>Pseudomonadati</taxon>
        <taxon>Pseudomonadota</taxon>
        <taxon>Gammaproteobacteria</taxon>
        <taxon>Chromatiales</taxon>
        <taxon>Chromatiaceae</taxon>
        <taxon>Allochromatium</taxon>
    </lineage>
</organism>
<dbReference type="GO" id="GO:0005524">
    <property type="term" value="F:ATP binding"/>
    <property type="evidence" value="ECO:0007669"/>
    <property type="project" value="InterPro"/>
</dbReference>
<sequence length="415" mass="45343">MDRQQAANFMLDCLRKMTQKNGSDLFISAGFPPACKIHGRMTPMSTQALSGEQTNILVRSIMNDRQVRDFDAHKECNFAISPKGIGRFRVNAFVQQGLSGAVLRTINAGIPTLDELKLPPVLKEVVMNKRGLVLMVGGTGSGKSTSLAAMLGHRNANSYGHIITIEDPVEYVHPHVNCLITQREVGVDTESWEAALVNTLRQAPDVILIGEIRTRETMEHAINFAETGHLCLSTLHANSANQALDRIINLFPEERRGQLLMDLSLNLNAIISQRLLPCTDGGRVAAVEIMLNSPLIQDLIFKGDVGGIKAVMKKSRELGMQTFDMALFDLYEAGKISYEDALRNADSMNGLRLAIKLEGHGAREKDHFSGTGALSIMSDEGDEDGGPDSSLFGDASPVSTIEDPPFDPARFKSDR</sequence>
<comment type="similarity">
    <text evidence="1">Belongs to the GSP E family.</text>
</comment>
<evidence type="ECO:0000313" key="5">
    <source>
        <dbReference type="Proteomes" id="UP000001441"/>
    </source>
</evidence>
<dbReference type="InterPro" id="IPR050921">
    <property type="entry name" value="T4SS_GSP_E_ATPase"/>
</dbReference>
<dbReference type="Gene3D" id="3.30.450.90">
    <property type="match status" value="1"/>
</dbReference>
<accession>D3RMV2</accession>
<keyword evidence="5" id="KW-1185">Reference proteome</keyword>
<dbReference type="STRING" id="572477.Alvin_2323"/>
<feature type="domain" description="Bacterial type II secretion system protein E" evidence="3">
    <location>
        <begin position="122"/>
        <end position="280"/>
    </location>
</feature>
<feature type="region of interest" description="Disordered" evidence="2">
    <location>
        <begin position="364"/>
        <end position="415"/>
    </location>
</feature>
<dbReference type="EMBL" id="CP001896">
    <property type="protein sequence ID" value="ADC63240.1"/>
    <property type="molecule type" value="Genomic_DNA"/>
</dbReference>
<evidence type="ECO:0000259" key="3">
    <source>
        <dbReference type="Pfam" id="PF00437"/>
    </source>
</evidence>
<gene>
    <name evidence="4" type="ordered locus">Alvin_2323</name>
</gene>
<dbReference type="AlphaFoldDB" id="D3RMV2"/>
<protein>
    <submittedName>
        <fullName evidence="4">Twitching motility protein</fullName>
    </submittedName>
</protein>
<dbReference type="HOGENOM" id="CLU_013446_4_0_6"/>
<dbReference type="Pfam" id="PF00437">
    <property type="entry name" value="T2SSE"/>
    <property type="match status" value="1"/>
</dbReference>
<dbReference type="SUPFAM" id="SSF52540">
    <property type="entry name" value="P-loop containing nucleoside triphosphate hydrolases"/>
    <property type="match status" value="1"/>
</dbReference>
<reference evidence="4 5" key="1">
    <citation type="journal article" date="2011" name="Stand. Genomic Sci.">
        <title>Complete genome sequence of Allochromatium vinosum DSM 180(T).</title>
        <authorList>
            <person name="Weissgerber T."/>
            <person name="Zigann R."/>
            <person name="Bruce D."/>
            <person name="Chang Y.J."/>
            <person name="Detter J.C."/>
            <person name="Han C."/>
            <person name="Hauser L."/>
            <person name="Jeffries C.D."/>
            <person name="Land M."/>
            <person name="Munk A.C."/>
            <person name="Tapia R."/>
            <person name="Dahl C."/>
        </authorList>
    </citation>
    <scope>NUCLEOTIDE SEQUENCE [LARGE SCALE GENOMIC DNA]</scope>
    <source>
        <strain evidence="5">ATCC 17899 / DSM 180 / NBRC 103801 / NCIMB 10441 / D</strain>
    </source>
</reference>
<evidence type="ECO:0000256" key="2">
    <source>
        <dbReference type="SAM" id="MobiDB-lite"/>
    </source>
</evidence>
<dbReference type="RefSeq" id="WP_012971512.1">
    <property type="nucleotide sequence ID" value="NC_013851.1"/>
</dbReference>
<name>D3RMV2_ALLVD</name>
<evidence type="ECO:0000256" key="1">
    <source>
        <dbReference type="ARBA" id="ARBA00006611"/>
    </source>
</evidence>
<dbReference type="Proteomes" id="UP000001441">
    <property type="component" value="Chromosome"/>
</dbReference>
<dbReference type="InterPro" id="IPR027417">
    <property type="entry name" value="P-loop_NTPase"/>
</dbReference>